<protein>
    <submittedName>
        <fullName evidence="1">15310_t:CDS:1</fullName>
    </submittedName>
</protein>
<accession>A0ACA9NGC4</accession>
<keyword evidence="2" id="KW-1185">Reference proteome</keyword>
<feature type="non-terminal residue" evidence="1">
    <location>
        <position position="1"/>
    </location>
</feature>
<dbReference type="Proteomes" id="UP000789702">
    <property type="component" value="Unassembled WGS sequence"/>
</dbReference>
<reference evidence="1" key="1">
    <citation type="submission" date="2021-06" db="EMBL/GenBank/DDBJ databases">
        <authorList>
            <person name="Kallberg Y."/>
            <person name="Tangrot J."/>
            <person name="Rosling A."/>
        </authorList>
    </citation>
    <scope>NUCLEOTIDE SEQUENCE</scope>
    <source>
        <strain evidence="1">IL203A</strain>
    </source>
</reference>
<organism evidence="1 2">
    <name type="scientific">Dentiscutata heterogama</name>
    <dbReference type="NCBI Taxonomy" id="1316150"/>
    <lineage>
        <taxon>Eukaryota</taxon>
        <taxon>Fungi</taxon>
        <taxon>Fungi incertae sedis</taxon>
        <taxon>Mucoromycota</taxon>
        <taxon>Glomeromycotina</taxon>
        <taxon>Glomeromycetes</taxon>
        <taxon>Diversisporales</taxon>
        <taxon>Gigasporaceae</taxon>
        <taxon>Dentiscutata</taxon>
    </lineage>
</organism>
<name>A0ACA9NGC4_9GLOM</name>
<dbReference type="EMBL" id="CAJVPU010016834">
    <property type="protein sequence ID" value="CAG8655750.1"/>
    <property type="molecule type" value="Genomic_DNA"/>
</dbReference>
<evidence type="ECO:0000313" key="2">
    <source>
        <dbReference type="Proteomes" id="UP000789702"/>
    </source>
</evidence>
<comment type="caution">
    <text evidence="1">The sequence shown here is derived from an EMBL/GenBank/DDBJ whole genome shotgun (WGS) entry which is preliminary data.</text>
</comment>
<gene>
    <name evidence="1" type="ORF">DHETER_LOCUS9513</name>
</gene>
<sequence>KTTPLQFKGVVYNEMKGQMSDAGYLYYSQVQQSMYPGTAYGYNSGGEPKNITDLTHQELLDFHKSHYHPSNAKFYTYGNFPLENHLMAINNKIKDFTKLIPNKGIKIVKSFDKPRRIVFKGPNDPMNNPEKQTKMSISFLTNDITDVVETFALRLFAYLLLDGHASPMYKALIDTNIGSDFSENTGYDSSTRKVLEDIHRNGFDSKRIEAALHQTELGKKHKIEIIKERIKSEPFFQNLVEKYFLSNLHTLTCIMEPDPRYTDELNREEEDRLSSKTSALNESEKNKIYEQSIELIEKQDAEEDLSVLPSLRVSDISREMKRIPLEHHVLEDCPIQWRTTATNGITYFRMISKIDGLPDELKIYLPLFAQALTSLGTKARSMAEIDDDIRLYTGGINASPFVSTNHS</sequence>
<proteinExistence type="predicted"/>
<feature type="non-terminal residue" evidence="1">
    <location>
        <position position="407"/>
    </location>
</feature>
<evidence type="ECO:0000313" key="1">
    <source>
        <dbReference type="EMBL" id="CAG8655750.1"/>
    </source>
</evidence>